<evidence type="ECO:0000256" key="2">
    <source>
        <dbReference type="ARBA" id="ARBA00022679"/>
    </source>
</evidence>
<dbReference type="PANTHER" id="PTHR43464:SF19">
    <property type="entry name" value="UBIQUINONE BIOSYNTHESIS O-METHYLTRANSFERASE, MITOCHONDRIAL"/>
    <property type="match status" value="1"/>
</dbReference>
<dbReference type="Pfam" id="PF13847">
    <property type="entry name" value="Methyltransf_31"/>
    <property type="match status" value="1"/>
</dbReference>
<sequence>MGAQDFRCPPIENPADPAQRHALPHRTDSPYIPGVLRRCEARRTSLNELAETTMTDLVNDMTERFLRDAGIAPGMRVLDVGCGRGDVSFMVARIVGEGGCVLGVDRDPAPIAVARRRAAELGLGRVAFEERDLAALSPTAERFDAAVGRRVLMYQPDPVAAVRAMAGAVRAGGLILLQENDPTMGQGSLMPMDLHRQVHQWIWRTVEREGASLHMGFQMPSVFEEAGLTVQLVRAEAIVQTPRIQHQLAFIVRAMLPRIVQQGVASEAEVDVDTLEERLAAERTKANTTFVGDLVFSVCGRTPSPA</sequence>
<keyword evidence="7" id="KW-1185">Reference proteome</keyword>
<dbReference type="InterPro" id="IPR029063">
    <property type="entry name" value="SAM-dependent_MTases_sf"/>
</dbReference>
<name>A0ABT5BTG8_9BACT</name>
<comment type="caution">
    <text evidence="6">The sequence shown here is derived from an EMBL/GenBank/DDBJ whole genome shotgun (WGS) entry which is preliminary data.</text>
</comment>
<feature type="domain" description="Methyltransferase" evidence="5">
    <location>
        <begin position="73"/>
        <end position="181"/>
    </location>
</feature>
<reference evidence="6 7" key="1">
    <citation type="submission" date="2023-01" db="EMBL/GenBank/DDBJ databases">
        <title>Minimal conservation of predation-associated metabolite biosynthetic gene clusters underscores biosynthetic potential of Myxococcota including descriptions for ten novel species: Archangium lansinium sp. nov., Myxococcus landrumus sp. nov., Nannocystis bai.</title>
        <authorList>
            <person name="Ahearne A."/>
            <person name="Stevens C."/>
            <person name="Dowd S."/>
        </authorList>
    </citation>
    <scope>NUCLEOTIDE SEQUENCE [LARGE SCALE GENOMIC DNA]</scope>
    <source>
        <strain evidence="6 7">WIWO2</strain>
    </source>
</reference>
<keyword evidence="2" id="KW-0808">Transferase</keyword>
<gene>
    <name evidence="6" type="ORF">POL72_06890</name>
</gene>
<dbReference type="RefSeq" id="WP_272094223.1">
    <property type="nucleotide sequence ID" value="NZ_JAQNDK010000001.1"/>
</dbReference>
<dbReference type="SUPFAM" id="SSF53335">
    <property type="entry name" value="S-adenosyl-L-methionine-dependent methyltransferases"/>
    <property type="match status" value="1"/>
</dbReference>
<keyword evidence="1 6" id="KW-0489">Methyltransferase</keyword>
<proteinExistence type="predicted"/>
<dbReference type="GO" id="GO:0032259">
    <property type="term" value="P:methylation"/>
    <property type="evidence" value="ECO:0007669"/>
    <property type="project" value="UniProtKB-KW"/>
</dbReference>
<protein>
    <submittedName>
        <fullName evidence="6">Methyltransferase domain-containing protein</fullName>
    </submittedName>
</protein>
<evidence type="ECO:0000256" key="4">
    <source>
        <dbReference type="SAM" id="MobiDB-lite"/>
    </source>
</evidence>
<dbReference type="CDD" id="cd02440">
    <property type="entry name" value="AdoMet_MTases"/>
    <property type="match status" value="1"/>
</dbReference>
<evidence type="ECO:0000259" key="5">
    <source>
        <dbReference type="Pfam" id="PF13847"/>
    </source>
</evidence>
<keyword evidence="3" id="KW-0949">S-adenosyl-L-methionine</keyword>
<evidence type="ECO:0000313" key="6">
    <source>
        <dbReference type="EMBL" id="MDC0677464.1"/>
    </source>
</evidence>
<dbReference type="InterPro" id="IPR025714">
    <property type="entry name" value="Methyltranfer_dom"/>
</dbReference>
<feature type="region of interest" description="Disordered" evidence="4">
    <location>
        <begin position="1"/>
        <end position="29"/>
    </location>
</feature>
<evidence type="ECO:0000256" key="1">
    <source>
        <dbReference type="ARBA" id="ARBA00022603"/>
    </source>
</evidence>
<dbReference type="GO" id="GO:0008168">
    <property type="term" value="F:methyltransferase activity"/>
    <property type="evidence" value="ECO:0007669"/>
    <property type="project" value="UniProtKB-KW"/>
</dbReference>
<organism evidence="6 7">
    <name type="scientific">Sorangium atrum</name>
    <dbReference type="NCBI Taxonomy" id="2995308"/>
    <lineage>
        <taxon>Bacteria</taxon>
        <taxon>Pseudomonadati</taxon>
        <taxon>Myxococcota</taxon>
        <taxon>Polyangia</taxon>
        <taxon>Polyangiales</taxon>
        <taxon>Polyangiaceae</taxon>
        <taxon>Sorangium</taxon>
    </lineage>
</organism>
<dbReference type="Gene3D" id="3.40.50.150">
    <property type="entry name" value="Vaccinia Virus protein VP39"/>
    <property type="match status" value="1"/>
</dbReference>
<dbReference type="Proteomes" id="UP001217485">
    <property type="component" value="Unassembled WGS sequence"/>
</dbReference>
<dbReference type="PANTHER" id="PTHR43464">
    <property type="entry name" value="METHYLTRANSFERASE"/>
    <property type="match status" value="1"/>
</dbReference>
<dbReference type="EMBL" id="JAQNDK010000001">
    <property type="protein sequence ID" value="MDC0677464.1"/>
    <property type="molecule type" value="Genomic_DNA"/>
</dbReference>
<evidence type="ECO:0000313" key="7">
    <source>
        <dbReference type="Proteomes" id="UP001217485"/>
    </source>
</evidence>
<evidence type="ECO:0000256" key="3">
    <source>
        <dbReference type="ARBA" id="ARBA00022691"/>
    </source>
</evidence>
<accession>A0ABT5BTG8</accession>